<dbReference type="EMBL" id="LLXL01000477">
    <property type="protein sequence ID" value="PKK71889.1"/>
    <property type="molecule type" value="Genomic_DNA"/>
</dbReference>
<name>A0A2N1NDF1_9GLOM</name>
<protein>
    <submittedName>
        <fullName evidence="1">Uncharacterized protein</fullName>
    </submittedName>
</protein>
<gene>
    <name evidence="1" type="ORF">RhiirC2_743695</name>
</gene>
<reference evidence="1 2" key="2">
    <citation type="submission" date="2017-10" db="EMBL/GenBank/DDBJ databases">
        <title>Extensive intraspecific genome diversity in a model arbuscular mycorrhizal fungus.</title>
        <authorList>
            <person name="Chen E.C.H."/>
            <person name="Morin E."/>
            <person name="Baudet D."/>
            <person name="Noel J."/>
            <person name="Ndikumana S."/>
            <person name="Charron P."/>
            <person name="St-Onge C."/>
            <person name="Giorgi J."/>
            <person name="Grigoriev I.V."/>
            <person name="Roux C."/>
            <person name="Martin F.M."/>
            <person name="Corradi N."/>
        </authorList>
    </citation>
    <scope>NUCLEOTIDE SEQUENCE [LARGE SCALE GENOMIC DNA]</scope>
    <source>
        <strain evidence="1 2">C2</strain>
    </source>
</reference>
<reference evidence="1 2" key="1">
    <citation type="submission" date="2016-04" db="EMBL/GenBank/DDBJ databases">
        <title>Genome analyses suggest a sexual origin of heterokaryosis in a supposedly ancient asexual fungus.</title>
        <authorList>
            <person name="Ropars J."/>
            <person name="Sedzielewska K."/>
            <person name="Noel J."/>
            <person name="Charron P."/>
            <person name="Farinelli L."/>
            <person name="Marton T."/>
            <person name="Kruger M."/>
            <person name="Pelin A."/>
            <person name="Brachmann A."/>
            <person name="Corradi N."/>
        </authorList>
    </citation>
    <scope>NUCLEOTIDE SEQUENCE [LARGE SCALE GENOMIC DNA]</scope>
    <source>
        <strain evidence="1 2">C2</strain>
    </source>
</reference>
<accession>A0A2N1NDF1</accession>
<dbReference type="AlphaFoldDB" id="A0A2N1NDF1"/>
<comment type="caution">
    <text evidence="1">The sequence shown here is derived from an EMBL/GenBank/DDBJ whole genome shotgun (WGS) entry which is preliminary data.</text>
</comment>
<organism evidence="1 2">
    <name type="scientific">Rhizophagus irregularis</name>
    <dbReference type="NCBI Taxonomy" id="588596"/>
    <lineage>
        <taxon>Eukaryota</taxon>
        <taxon>Fungi</taxon>
        <taxon>Fungi incertae sedis</taxon>
        <taxon>Mucoromycota</taxon>
        <taxon>Glomeromycotina</taxon>
        <taxon>Glomeromycetes</taxon>
        <taxon>Glomerales</taxon>
        <taxon>Glomeraceae</taxon>
        <taxon>Rhizophagus</taxon>
    </lineage>
</organism>
<proteinExistence type="predicted"/>
<dbReference type="Proteomes" id="UP000233469">
    <property type="component" value="Unassembled WGS sequence"/>
</dbReference>
<evidence type="ECO:0000313" key="1">
    <source>
        <dbReference type="EMBL" id="PKK71889.1"/>
    </source>
</evidence>
<sequence length="65" mass="7923">MIRVNIRKFKKDQTKLDPPEQIDDLIHKCSFLYVLVLPNHDRLILRHLQAHWFRHTSTLMIMIIM</sequence>
<evidence type="ECO:0000313" key="2">
    <source>
        <dbReference type="Proteomes" id="UP000233469"/>
    </source>
</evidence>